<dbReference type="AlphaFoldDB" id="A0A0F9ZYL2"/>
<dbReference type="Proteomes" id="UP000034112">
    <property type="component" value="Unassembled WGS sequence"/>
</dbReference>
<dbReference type="OMA" id="GRENIWV"/>
<dbReference type="EMBL" id="JOKZ01000060">
    <property type="protein sequence ID" value="KKP05037.1"/>
    <property type="molecule type" value="Genomic_DNA"/>
</dbReference>
<evidence type="ECO:0000256" key="1">
    <source>
        <dbReference type="SAM" id="MobiDB-lite"/>
    </source>
</evidence>
<evidence type="ECO:0000313" key="2">
    <source>
        <dbReference type="EMBL" id="KKP05037.1"/>
    </source>
</evidence>
<comment type="caution">
    <text evidence="2">The sequence shown here is derived from an EMBL/GenBank/DDBJ whole genome shotgun (WGS) entry which is preliminary data.</text>
</comment>
<reference evidence="3" key="1">
    <citation type="journal article" date="2015" name="Genome Announc.">
        <title>Draft whole-genome sequence of the biocontrol agent Trichoderma harzianum T6776.</title>
        <authorList>
            <person name="Baroncelli R."/>
            <person name="Piaggeschi G."/>
            <person name="Fiorini L."/>
            <person name="Bertolini E."/>
            <person name="Zapparata A."/>
            <person name="Pe M.E."/>
            <person name="Sarrocco S."/>
            <person name="Vannacci G."/>
        </authorList>
    </citation>
    <scope>NUCLEOTIDE SEQUENCE [LARGE SCALE GENOMIC DNA]</scope>
    <source>
        <strain evidence="3">T6776</strain>
    </source>
</reference>
<accession>A0A0F9ZYL2</accession>
<protein>
    <submittedName>
        <fullName evidence="2">Uncharacterized protein</fullName>
    </submittedName>
</protein>
<dbReference type="OrthoDB" id="5151375at2759"/>
<name>A0A0F9ZYL2_TRIHA</name>
<evidence type="ECO:0000313" key="3">
    <source>
        <dbReference type="Proteomes" id="UP000034112"/>
    </source>
</evidence>
<proteinExistence type="predicted"/>
<organism evidence="2 3">
    <name type="scientific">Trichoderma harzianum</name>
    <name type="common">Hypocrea lixii</name>
    <dbReference type="NCBI Taxonomy" id="5544"/>
    <lineage>
        <taxon>Eukaryota</taxon>
        <taxon>Fungi</taxon>
        <taxon>Dikarya</taxon>
        <taxon>Ascomycota</taxon>
        <taxon>Pezizomycotina</taxon>
        <taxon>Sordariomycetes</taxon>
        <taxon>Hypocreomycetidae</taxon>
        <taxon>Hypocreales</taxon>
        <taxon>Hypocreaceae</taxon>
        <taxon>Trichoderma</taxon>
    </lineage>
</organism>
<gene>
    <name evidence="2" type="ORF">THAR02_02824</name>
</gene>
<sequence length="140" mass="15549">MDAERVISCDLISFENTSGGMEEVDHFLADVDVHSEREPQDLGMAPQTQDEARKKQKLHEAYTMEPSLLDSSLEMGSGQGIMTDILLGVDSKPIHGDASYSPVVQDLFRGRENIWVRKIKRPTALDMWDAADGTTLKDAV</sequence>
<feature type="region of interest" description="Disordered" evidence="1">
    <location>
        <begin position="37"/>
        <end position="58"/>
    </location>
</feature>